<proteinExistence type="inferred from homology"/>
<keyword evidence="8" id="KW-1185">Reference proteome</keyword>
<dbReference type="InterPro" id="IPR001279">
    <property type="entry name" value="Metallo-B-lactamas"/>
</dbReference>
<keyword evidence="3" id="KW-0479">Metal-binding</keyword>
<dbReference type="AlphaFoldDB" id="A0A8J8NJN0"/>
<dbReference type="InterPro" id="IPR017782">
    <property type="entry name" value="Hydroxyacylglutathione_Hdrlase"/>
</dbReference>
<dbReference type="PROSITE" id="PS00743">
    <property type="entry name" value="BETA_LACTAMASE_B_1"/>
    <property type="match status" value="1"/>
</dbReference>
<name>A0A8J8NJN0_HALGN</name>
<evidence type="ECO:0000313" key="8">
    <source>
        <dbReference type="Proteomes" id="UP000785679"/>
    </source>
</evidence>
<dbReference type="Pfam" id="PF16123">
    <property type="entry name" value="HAGH_C"/>
    <property type="match status" value="1"/>
</dbReference>
<dbReference type="InterPro" id="IPR036866">
    <property type="entry name" value="RibonucZ/Hydroxyglut_hydro"/>
</dbReference>
<dbReference type="NCBIfam" id="TIGR03413">
    <property type="entry name" value="GSH_gloB"/>
    <property type="match status" value="1"/>
</dbReference>
<keyword evidence="5" id="KW-0862">Zinc</keyword>
<dbReference type="GO" id="GO:0008800">
    <property type="term" value="F:beta-lactamase activity"/>
    <property type="evidence" value="ECO:0007669"/>
    <property type="project" value="InterPro"/>
</dbReference>
<evidence type="ECO:0000256" key="5">
    <source>
        <dbReference type="ARBA" id="ARBA00022833"/>
    </source>
</evidence>
<dbReference type="PANTHER" id="PTHR11935">
    <property type="entry name" value="BETA LACTAMASE DOMAIN"/>
    <property type="match status" value="1"/>
</dbReference>
<dbReference type="OrthoDB" id="515692at2759"/>
<dbReference type="CDD" id="cd07723">
    <property type="entry name" value="hydroxyacylglutathione_hydrolase_MBL-fold"/>
    <property type="match status" value="1"/>
</dbReference>
<dbReference type="SMART" id="SM00849">
    <property type="entry name" value="Lactamase_B"/>
    <property type="match status" value="1"/>
</dbReference>
<evidence type="ECO:0000259" key="6">
    <source>
        <dbReference type="SMART" id="SM00849"/>
    </source>
</evidence>
<gene>
    <name evidence="7" type="ORF">FGO68_gene9037</name>
</gene>
<comment type="cofactor">
    <cofactor evidence="1">
        <name>Zn(2+)</name>
        <dbReference type="ChEBI" id="CHEBI:29105"/>
    </cofactor>
</comment>
<dbReference type="EMBL" id="RRYP01013787">
    <property type="protein sequence ID" value="TNV76328.1"/>
    <property type="molecule type" value="Genomic_DNA"/>
</dbReference>
<dbReference type="GO" id="GO:0017001">
    <property type="term" value="P:antibiotic catabolic process"/>
    <property type="evidence" value="ECO:0007669"/>
    <property type="project" value="InterPro"/>
</dbReference>
<dbReference type="HAMAP" id="MF_01374">
    <property type="entry name" value="Glyoxalase_2"/>
    <property type="match status" value="1"/>
</dbReference>
<accession>A0A8J8NJN0</accession>
<evidence type="ECO:0000256" key="3">
    <source>
        <dbReference type="ARBA" id="ARBA00022723"/>
    </source>
</evidence>
<dbReference type="Proteomes" id="UP000785679">
    <property type="component" value="Unassembled WGS sequence"/>
</dbReference>
<dbReference type="InterPro" id="IPR035680">
    <property type="entry name" value="Clx_II_MBL"/>
</dbReference>
<dbReference type="InterPro" id="IPR032282">
    <property type="entry name" value="HAGH_C"/>
</dbReference>
<sequence length="287" mass="31891">MIGVFVIPMLSDNFSYYVYTKGNIQQGFFVDVSEPEKLTAFTTALQITTVSHILTTHKHGDHSGGNQSLATQIGSTLKIVGGANDNIPACNHPVNDGDKLDDILPGVEITCLHTPCHTRGHILYYLDSQEESKSDFTITQEKGYQHIQNINRCVFTGDTVFLGGCGRFFEGTAEQMLSALDRFGALPDDTKVFCGHEYSVKNLEFGMMAEPSNPYIKEWHSKFAEMNENRVHTVPGTVATEKLINVFMRTRVESIQRELVKSDDPVKCMAFLREFKNTGALPGSAKI</sequence>
<evidence type="ECO:0000256" key="4">
    <source>
        <dbReference type="ARBA" id="ARBA00022801"/>
    </source>
</evidence>
<comment type="caution">
    <text evidence="7">The sequence shown here is derived from an EMBL/GenBank/DDBJ whole genome shotgun (WGS) entry which is preliminary data.</text>
</comment>
<organism evidence="7 8">
    <name type="scientific">Halteria grandinella</name>
    <dbReference type="NCBI Taxonomy" id="5974"/>
    <lineage>
        <taxon>Eukaryota</taxon>
        <taxon>Sar</taxon>
        <taxon>Alveolata</taxon>
        <taxon>Ciliophora</taxon>
        <taxon>Intramacronucleata</taxon>
        <taxon>Spirotrichea</taxon>
        <taxon>Stichotrichia</taxon>
        <taxon>Sporadotrichida</taxon>
        <taxon>Halteriidae</taxon>
        <taxon>Halteria</taxon>
    </lineage>
</organism>
<keyword evidence="4" id="KW-0378">Hydrolase</keyword>
<dbReference type="GO" id="GO:0004416">
    <property type="term" value="F:hydroxyacylglutathione hydrolase activity"/>
    <property type="evidence" value="ECO:0007669"/>
    <property type="project" value="InterPro"/>
</dbReference>
<evidence type="ECO:0000313" key="7">
    <source>
        <dbReference type="EMBL" id="TNV76328.1"/>
    </source>
</evidence>
<dbReference type="Gene3D" id="3.60.15.10">
    <property type="entry name" value="Ribonuclease Z/Hydroxyacylglutathione hydrolase-like"/>
    <property type="match status" value="1"/>
</dbReference>
<dbReference type="InterPro" id="IPR001018">
    <property type="entry name" value="Beta-lactamase_class-B_CS"/>
</dbReference>
<protein>
    <recommendedName>
        <fullName evidence="6">Metallo-beta-lactamase domain-containing protein</fullName>
    </recommendedName>
</protein>
<dbReference type="SUPFAM" id="SSF56281">
    <property type="entry name" value="Metallo-hydrolase/oxidoreductase"/>
    <property type="match status" value="1"/>
</dbReference>
<reference evidence="7" key="1">
    <citation type="submission" date="2019-06" db="EMBL/GenBank/DDBJ databases">
        <authorList>
            <person name="Zheng W."/>
        </authorList>
    </citation>
    <scope>NUCLEOTIDE SEQUENCE</scope>
    <source>
        <strain evidence="7">QDHG01</strain>
    </source>
</reference>
<evidence type="ECO:0000256" key="2">
    <source>
        <dbReference type="ARBA" id="ARBA00006759"/>
    </source>
</evidence>
<feature type="domain" description="Metallo-beta-lactamase" evidence="6">
    <location>
        <begin position="12"/>
        <end position="196"/>
    </location>
</feature>
<comment type="similarity">
    <text evidence="2">Belongs to the metallo-beta-lactamase superfamily. Glyoxalase II family.</text>
</comment>
<dbReference type="GO" id="GO:0008270">
    <property type="term" value="F:zinc ion binding"/>
    <property type="evidence" value="ECO:0007669"/>
    <property type="project" value="InterPro"/>
</dbReference>
<dbReference type="PANTHER" id="PTHR11935:SF116">
    <property type="entry name" value="HYDROLASE PNKD-RELATED"/>
    <property type="match status" value="1"/>
</dbReference>
<dbReference type="GO" id="GO:0019243">
    <property type="term" value="P:methylglyoxal catabolic process to D-lactate via S-lactoyl-glutathione"/>
    <property type="evidence" value="ECO:0007669"/>
    <property type="project" value="InterPro"/>
</dbReference>
<evidence type="ECO:0000256" key="1">
    <source>
        <dbReference type="ARBA" id="ARBA00001947"/>
    </source>
</evidence>